<dbReference type="EMBL" id="NJBA01000001">
    <property type="protein sequence ID" value="OWP52734.1"/>
    <property type="molecule type" value="Genomic_DNA"/>
</dbReference>
<feature type="chain" id="PRO_5013326563" evidence="2">
    <location>
        <begin position="35"/>
        <end position="357"/>
    </location>
</feature>
<dbReference type="Proteomes" id="UP000198145">
    <property type="component" value="Unassembled WGS sequence"/>
</dbReference>
<feature type="signal peptide" evidence="2">
    <location>
        <begin position="1"/>
        <end position="34"/>
    </location>
</feature>
<reference evidence="3 4" key="1">
    <citation type="submission" date="2017-06" db="EMBL/GenBank/DDBJ databases">
        <title>Draft genome of Pseudomonas nitroreducens DF05.</title>
        <authorList>
            <person name="Iyer R."/>
        </authorList>
    </citation>
    <scope>NUCLEOTIDE SEQUENCE [LARGE SCALE GENOMIC DNA]</scope>
    <source>
        <strain evidence="3 4">DF05</strain>
    </source>
</reference>
<dbReference type="STRING" id="46680.GCA_000807755_04767"/>
<dbReference type="eggNOG" id="COG0687">
    <property type="taxonomic scope" value="Bacteria"/>
</dbReference>
<evidence type="ECO:0000313" key="3">
    <source>
        <dbReference type="EMBL" id="OWP52734.1"/>
    </source>
</evidence>
<evidence type="ECO:0000256" key="2">
    <source>
        <dbReference type="SAM" id="SignalP"/>
    </source>
</evidence>
<sequence>MTFHRNTCHKRSFFRTAVSPLLLALGLSCGAAQAAENMVVVGYGGAGQKAQDAAFFQPFSQQSGVGVTQSEYNGEMARIKVMADTGHADWDVVQIEGPDLARGCDEGLFVPLDWQQIGGKDQLIANAAKDCGSAALVWGVAIAYDADKLKPAPQSWADFWDVQKFPGKRGLRKRAIYNLEFALMADGVKPADVYKELGTQAGVDRAFAKLNQIKPYVQWWEAGAQPAQWLAAGDVVMTTTYTGRIADAYKGGRNLQLVWPGSLYGMDYWAIIKGSQHVDAAKRFIAFANQPDAQVDYVKHIAYGPTNKQAAERLPSDLAGWVPTSTQNLPQGLAMDDEFWVDHGEELEERFNAWAAQ</sequence>
<gene>
    <name evidence="3" type="ORF">CEG18_02505</name>
</gene>
<dbReference type="RefSeq" id="WP_088416151.1">
    <property type="nucleotide sequence ID" value="NZ_NJBA01000001.1"/>
</dbReference>
<dbReference type="PANTHER" id="PTHR30222">
    <property type="entry name" value="SPERMIDINE/PUTRESCINE-BINDING PERIPLASMIC PROTEIN"/>
    <property type="match status" value="1"/>
</dbReference>
<organism evidence="3 4">
    <name type="scientific">Pseudomonas nitroreducens</name>
    <dbReference type="NCBI Taxonomy" id="46680"/>
    <lineage>
        <taxon>Bacteria</taxon>
        <taxon>Pseudomonadati</taxon>
        <taxon>Pseudomonadota</taxon>
        <taxon>Gammaproteobacteria</taxon>
        <taxon>Pseudomonadales</taxon>
        <taxon>Pseudomonadaceae</taxon>
        <taxon>Pseudomonas</taxon>
    </lineage>
</organism>
<dbReference type="CDD" id="cd13589">
    <property type="entry name" value="PBP2_polyamine_RpCGA009"/>
    <property type="match status" value="1"/>
</dbReference>
<accession>A0A246FEI7</accession>
<dbReference type="Gene3D" id="3.40.190.10">
    <property type="entry name" value="Periplasmic binding protein-like II"/>
    <property type="match status" value="2"/>
</dbReference>
<comment type="caution">
    <text evidence="3">The sequence shown here is derived from an EMBL/GenBank/DDBJ whole genome shotgun (WGS) entry which is preliminary data.</text>
</comment>
<dbReference type="PROSITE" id="PS51257">
    <property type="entry name" value="PROKAR_LIPOPROTEIN"/>
    <property type="match status" value="1"/>
</dbReference>
<evidence type="ECO:0000256" key="1">
    <source>
        <dbReference type="ARBA" id="ARBA00022729"/>
    </source>
</evidence>
<dbReference type="PANTHER" id="PTHR30222:SF2">
    <property type="entry name" value="ABC TRANSPORTER SUBSTRATE-BINDING PROTEIN"/>
    <property type="match status" value="1"/>
</dbReference>
<keyword evidence="1 2" id="KW-0732">Signal</keyword>
<dbReference type="Pfam" id="PF13416">
    <property type="entry name" value="SBP_bac_8"/>
    <property type="match status" value="1"/>
</dbReference>
<dbReference type="AlphaFoldDB" id="A0A246FEI7"/>
<dbReference type="SUPFAM" id="SSF53850">
    <property type="entry name" value="Periplasmic binding protein-like II"/>
    <property type="match status" value="1"/>
</dbReference>
<dbReference type="InterPro" id="IPR006059">
    <property type="entry name" value="SBP"/>
</dbReference>
<evidence type="ECO:0000313" key="4">
    <source>
        <dbReference type="Proteomes" id="UP000198145"/>
    </source>
</evidence>
<proteinExistence type="predicted"/>
<protein>
    <submittedName>
        <fullName evidence="3">Spermidine/putrescine ABC transporter substrate-binding protein</fullName>
    </submittedName>
</protein>
<name>A0A246FEI7_PSENT</name>